<dbReference type="PANTHER" id="PTHR15410:SF2">
    <property type="entry name" value="HIRA-INTERACTING PROTEIN 3"/>
    <property type="match status" value="1"/>
</dbReference>
<feature type="region of interest" description="Disordered" evidence="1">
    <location>
        <begin position="81"/>
        <end position="203"/>
    </location>
</feature>
<dbReference type="OrthoDB" id="514832at2759"/>
<dbReference type="STRING" id="4781.A0A0P1ALF9"/>
<dbReference type="RefSeq" id="XP_024578113.1">
    <property type="nucleotide sequence ID" value="XM_024727546.1"/>
</dbReference>
<evidence type="ECO:0000313" key="3">
    <source>
        <dbReference type="Proteomes" id="UP000054928"/>
    </source>
</evidence>
<dbReference type="Proteomes" id="UP000054928">
    <property type="component" value="Unassembled WGS sequence"/>
</dbReference>
<keyword evidence="3" id="KW-1185">Reference proteome</keyword>
<feature type="compositionally biased region" description="Polar residues" evidence="1">
    <location>
        <begin position="321"/>
        <end position="331"/>
    </location>
</feature>
<proteinExistence type="predicted"/>
<sequence>MMEALEEERPASAISLVTEESIVKELRTMLPLMNANTATLKIVMQKLASRFGMNFADIKAQWRPRIKAVLPGLLGLCQSGEGGNENASAETSNGDEDDADSKPSRRRAVNKRNAVVDASDEEDEYANSSDTGGGYLDGSEDKSLSDEEEHVLDSDISEGNELSLGKGGAQRRTMSHRKKRKGTESALPTKKSKTAEHPDQTGLASLKELGRAAGALNPQVYKHLKSAKSTEEAENFLRERLDQAGISFHGLYPTCRDISAAKKKHAREKELEGIDTSLIISDSRPRRGGVRHISYKEDPISGEEDADHDDAEDDFEEKLTASDSESSEATF</sequence>
<dbReference type="GO" id="GO:0005634">
    <property type="term" value="C:nucleus"/>
    <property type="evidence" value="ECO:0007669"/>
    <property type="project" value="TreeGrafter"/>
</dbReference>
<accession>A0A0P1ALF9</accession>
<dbReference type="InterPro" id="IPR037647">
    <property type="entry name" value="HIRIP3"/>
</dbReference>
<feature type="compositionally biased region" description="Acidic residues" evidence="1">
    <location>
        <begin position="146"/>
        <end position="158"/>
    </location>
</feature>
<feature type="compositionally biased region" description="Acidic residues" evidence="1">
    <location>
        <begin position="300"/>
        <end position="316"/>
    </location>
</feature>
<keyword evidence="2" id="KW-0371">Homeobox</keyword>
<organism evidence="2 3">
    <name type="scientific">Plasmopara halstedii</name>
    <name type="common">Downy mildew of sunflower</name>
    <dbReference type="NCBI Taxonomy" id="4781"/>
    <lineage>
        <taxon>Eukaryota</taxon>
        <taxon>Sar</taxon>
        <taxon>Stramenopiles</taxon>
        <taxon>Oomycota</taxon>
        <taxon>Peronosporomycetes</taxon>
        <taxon>Peronosporales</taxon>
        <taxon>Peronosporaceae</taxon>
        <taxon>Plasmopara</taxon>
    </lineage>
</organism>
<dbReference type="GO" id="GO:0003677">
    <property type="term" value="F:DNA binding"/>
    <property type="evidence" value="ECO:0007669"/>
    <property type="project" value="UniProtKB-KW"/>
</dbReference>
<dbReference type="EMBL" id="CCYD01000610">
    <property type="protein sequence ID" value="CEG41744.1"/>
    <property type="molecule type" value="Genomic_DNA"/>
</dbReference>
<protein>
    <submittedName>
        <fullName evidence="2">Homeodomain-like</fullName>
    </submittedName>
</protein>
<feature type="region of interest" description="Disordered" evidence="1">
    <location>
        <begin position="283"/>
        <end position="331"/>
    </location>
</feature>
<dbReference type="OMA" id="AQWRPRI"/>
<evidence type="ECO:0000256" key="1">
    <source>
        <dbReference type="SAM" id="MobiDB-lite"/>
    </source>
</evidence>
<dbReference type="PANTHER" id="PTHR15410">
    <property type="entry name" value="HIRA-INTERACTING PROTEIN 3"/>
    <property type="match status" value="1"/>
</dbReference>
<name>A0A0P1ALF9_PLAHL</name>
<evidence type="ECO:0000313" key="2">
    <source>
        <dbReference type="EMBL" id="CEG41744.1"/>
    </source>
</evidence>
<dbReference type="AlphaFoldDB" id="A0A0P1ALF9"/>
<dbReference type="GeneID" id="36407128"/>
<reference evidence="3" key="1">
    <citation type="submission" date="2014-09" db="EMBL/GenBank/DDBJ databases">
        <authorList>
            <person name="Sharma Rahul"/>
            <person name="Thines Marco"/>
        </authorList>
    </citation>
    <scope>NUCLEOTIDE SEQUENCE [LARGE SCALE GENOMIC DNA]</scope>
</reference>
<keyword evidence="2" id="KW-0238">DNA-binding</keyword>